<protein>
    <recommendedName>
        <fullName evidence="3">VWFD domain-containing protein</fullName>
    </recommendedName>
</protein>
<keyword evidence="1" id="KW-1015">Disulfide bond</keyword>
<evidence type="ECO:0000313" key="5">
    <source>
        <dbReference type="Proteomes" id="UP001608902"/>
    </source>
</evidence>
<dbReference type="InterPro" id="IPR050780">
    <property type="entry name" value="Mucin_vWF_Thrombospondin_sf"/>
</dbReference>
<evidence type="ECO:0000256" key="2">
    <source>
        <dbReference type="ARBA" id="ARBA00023180"/>
    </source>
</evidence>
<evidence type="ECO:0000259" key="3">
    <source>
        <dbReference type="PROSITE" id="PS51233"/>
    </source>
</evidence>
<reference evidence="4 5" key="1">
    <citation type="submission" date="2024-08" db="EMBL/GenBank/DDBJ databases">
        <title>Gnathostoma spinigerum genome.</title>
        <authorList>
            <person name="Gonzalez-Bertolin B."/>
            <person name="Monzon S."/>
            <person name="Zaballos A."/>
            <person name="Jimenez P."/>
            <person name="Dekumyoy P."/>
            <person name="Varona S."/>
            <person name="Cuesta I."/>
            <person name="Sumanam S."/>
            <person name="Adisakwattana P."/>
            <person name="Gasser R.B."/>
            <person name="Hernandez-Gonzalez A."/>
            <person name="Young N.D."/>
            <person name="Perteguer M.J."/>
        </authorList>
    </citation>
    <scope>NUCLEOTIDE SEQUENCE [LARGE SCALE GENOMIC DNA]</scope>
    <source>
        <strain evidence="4">AL3</strain>
        <tissue evidence="4">Liver</tissue>
    </source>
</reference>
<gene>
    <name evidence="4" type="ORF">AB6A40_008202</name>
</gene>
<dbReference type="PANTHER" id="PTHR11339">
    <property type="entry name" value="EXTRACELLULAR MATRIX GLYCOPROTEIN RELATED"/>
    <property type="match status" value="1"/>
</dbReference>
<proteinExistence type="predicted"/>
<evidence type="ECO:0000313" key="4">
    <source>
        <dbReference type="EMBL" id="MFH4981493.1"/>
    </source>
</evidence>
<dbReference type="Pfam" id="PF00094">
    <property type="entry name" value="VWD"/>
    <property type="match status" value="1"/>
</dbReference>
<dbReference type="AlphaFoldDB" id="A0ABD6EWQ2"/>
<organism evidence="4 5">
    <name type="scientific">Gnathostoma spinigerum</name>
    <dbReference type="NCBI Taxonomy" id="75299"/>
    <lineage>
        <taxon>Eukaryota</taxon>
        <taxon>Metazoa</taxon>
        <taxon>Ecdysozoa</taxon>
        <taxon>Nematoda</taxon>
        <taxon>Chromadorea</taxon>
        <taxon>Rhabditida</taxon>
        <taxon>Spirurina</taxon>
        <taxon>Gnathostomatomorpha</taxon>
        <taxon>Gnathostomatoidea</taxon>
        <taxon>Gnathostomatidae</taxon>
        <taxon>Gnathostoma</taxon>
    </lineage>
</organism>
<dbReference type="PROSITE" id="PS51233">
    <property type="entry name" value="VWFD"/>
    <property type="match status" value="1"/>
</dbReference>
<keyword evidence="2" id="KW-0325">Glycoprotein</keyword>
<dbReference type="PANTHER" id="PTHR11339:SF402">
    <property type="entry name" value="VWFD DOMAIN-CONTAINING PROTEIN"/>
    <property type="match status" value="1"/>
</dbReference>
<dbReference type="InterPro" id="IPR001846">
    <property type="entry name" value="VWF_type-D"/>
</dbReference>
<name>A0ABD6EWQ2_9BILA</name>
<sequence length="112" mass="12899">MPIPHIRIENWPEYRVLEDSKKGYVVLTVRSIGVRIVWDGKSFAEITLSHRHRSKVCGLCGNFNGRPDDDMWPKYGTVVSSTVSAFARSWQYGAKCSNPRHRKKQGKHRLES</sequence>
<dbReference type="EMBL" id="JBGFUD010007320">
    <property type="protein sequence ID" value="MFH4981493.1"/>
    <property type="molecule type" value="Genomic_DNA"/>
</dbReference>
<accession>A0ABD6EWQ2</accession>
<feature type="domain" description="VWFD" evidence="3">
    <location>
        <begin position="1"/>
        <end position="97"/>
    </location>
</feature>
<dbReference type="Proteomes" id="UP001608902">
    <property type="component" value="Unassembled WGS sequence"/>
</dbReference>
<evidence type="ECO:0000256" key="1">
    <source>
        <dbReference type="ARBA" id="ARBA00023157"/>
    </source>
</evidence>
<comment type="caution">
    <text evidence="4">The sequence shown here is derived from an EMBL/GenBank/DDBJ whole genome shotgun (WGS) entry which is preliminary data.</text>
</comment>
<keyword evidence="5" id="KW-1185">Reference proteome</keyword>